<accession>A0AAV6LP50</accession>
<comment type="catalytic activity">
    <reaction evidence="10">
        <text>L-threonyl-[protein] + ATP = O-phospho-L-threonyl-[protein] + ADP + H(+)</text>
        <dbReference type="Rhea" id="RHEA:46608"/>
        <dbReference type="Rhea" id="RHEA-COMP:11060"/>
        <dbReference type="Rhea" id="RHEA-COMP:11605"/>
        <dbReference type="ChEBI" id="CHEBI:15378"/>
        <dbReference type="ChEBI" id="CHEBI:30013"/>
        <dbReference type="ChEBI" id="CHEBI:30616"/>
        <dbReference type="ChEBI" id="CHEBI:61977"/>
        <dbReference type="ChEBI" id="CHEBI:456216"/>
        <dbReference type="EC" id="2.7.11.1"/>
    </reaction>
</comment>
<comment type="caution">
    <text evidence="15">The sequence shown here is derived from an EMBL/GenBank/DDBJ whole genome shotgun (WGS) entry which is preliminary data.</text>
</comment>
<evidence type="ECO:0000259" key="14">
    <source>
        <dbReference type="PROSITE" id="PS50011"/>
    </source>
</evidence>
<sequence>MSLDFVSVSVAEALFGFKSTVGNSRHLAGRIRRYPCGGERECIYHQKLEDQGVTVPWFPRFYPLSPQIRKSTIAETVGGDNSVPTFTPSAEAQDKKPSKRKVAAIVGGIGAALLVVVTGVTVCFCLMRLKRLIRRASDTASSVPSPRVLRARGGISPGSGAVSPYDTFNLWQLSILELEQATGNFNQINLVGEGSFGLVYKGLLGDGSIVAIKRCLHCPVQYFVNEVKRIASVHHRHLVKLIGEGLPIEKLDMRQRLIIALGAAKGLEHLHSLVPPILHMHFRTRNVLVDESFTAKVSDFGLTNLPMEGYYAESSSAVDCFRDPELRSSHDFSERSDVYSFGVFLLELISGREALGRNHSDVQENLMSQAKGTRDINNFIDKTVKDHTLHAVQQMMELALLCVDTGTRRPVMRSVVEELERIRATEIGHLHSGGLGEEIGMVTLGSDLFK</sequence>
<evidence type="ECO:0000256" key="9">
    <source>
        <dbReference type="ARBA" id="ARBA00023136"/>
    </source>
</evidence>
<keyword evidence="4" id="KW-0808">Transferase</keyword>
<protein>
    <recommendedName>
        <fullName evidence="2">non-specific serine/threonine protein kinase</fullName>
        <ecNumber evidence="2">2.7.11.1</ecNumber>
    </recommendedName>
</protein>
<dbReference type="InterPro" id="IPR011009">
    <property type="entry name" value="Kinase-like_dom_sf"/>
</dbReference>
<feature type="domain" description="Protein kinase" evidence="14">
    <location>
        <begin position="185"/>
        <end position="422"/>
    </location>
</feature>
<dbReference type="InterPro" id="IPR001245">
    <property type="entry name" value="Ser-Thr/Tyr_kinase_cat_dom"/>
</dbReference>
<evidence type="ECO:0000256" key="7">
    <source>
        <dbReference type="ARBA" id="ARBA00022840"/>
    </source>
</evidence>
<evidence type="ECO:0000256" key="1">
    <source>
        <dbReference type="ARBA" id="ARBA00004162"/>
    </source>
</evidence>
<keyword evidence="5 13" id="KW-0812">Transmembrane</keyword>
<dbReference type="EC" id="2.7.11.1" evidence="2"/>
<dbReference type="GO" id="GO:0004674">
    <property type="term" value="F:protein serine/threonine kinase activity"/>
    <property type="evidence" value="ECO:0007669"/>
    <property type="project" value="UniProtKB-KW"/>
</dbReference>
<dbReference type="InterPro" id="IPR017441">
    <property type="entry name" value="Protein_kinase_ATP_BS"/>
</dbReference>
<dbReference type="PANTHER" id="PTHR47982">
    <property type="entry name" value="PROLINE-RICH RECEPTOR-LIKE PROTEIN KINASE PERK4"/>
    <property type="match status" value="1"/>
</dbReference>
<keyword evidence="3" id="KW-0418">Kinase</keyword>
<dbReference type="PROSITE" id="PS00107">
    <property type="entry name" value="PROTEIN_KINASE_ATP"/>
    <property type="match status" value="1"/>
</dbReference>
<evidence type="ECO:0000313" key="16">
    <source>
        <dbReference type="Proteomes" id="UP000823749"/>
    </source>
</evidence>
<reference evidence="15" key="1">
    <citation type="submission" date="2020-08" db="EMBL/GenBank/DDBJ databases">
        <title>Plant Genome Project.</title>
        <authorList>
            <person name="Zhang R.-G."/>
        </authorList>
    </citation>
    <scope>NUCLEOTIDE SEQUENCE</scope>
    <source>
        <strain evidence="15">WSP0</strain>
        <tissue evidence="15">Leaf</tissue>
    </source>
</reference>
<evidence type="ECO:0000256" key="3">
    <source>
        <dbReference type="ARBA" id="ARBA00022527"/>
    </source>
</evidence>
<dbReference type="PANTHER" id="PTHR47982:SF9">
    <property type="entry name" value="NON-SPECIFIC SERINE_THREONINE PROTEIN KINASE"/>
    <property type="match status" value="1"/>
</dbReference>
<evidence type="ECO:0000256" key="12">
    <source>
        <dbReference type="PROSITE-ProRule" id="PRU10141"/>
    </source>
</evidence>
<evidence type="ECO:0000313" key="15">
    <source>
        <dbReference type="EMBL" id="KAG5566721.1"/>
    </source>
</evidence>
<evidence type="ECO:0000256" key="6">
    <source>
        <dbReference type="ARBA" id="ARBA00022741"/>
    </source>
</evidence>
<dbReference type="Gene3D" id="3.30.200.20">
    <property type="entry name" value="Phosphorylase Kinase, domain 1"/>
    <property type="match status" value="1"/>
</dbReference>
<keyword evidence="7 12" id="KW-0067">ATP-binding</keyword>
<keyword evidence="6 12" id="KW-0547">Nucleotide-binding</keyword>
<dbReference type="AlphaFoldDB" id="A0AAV6LP50"/>
<dbReference type="Proteomes" id="UP000823749">
    <property type="component" value="Chromosome 1"/>
</dbReference>
<dbReference type="InterPro" id="IPR000719">
    <property type="entry name" value="Prot_kinase_dom"/>
</dbReference>
<feature type="transmembrane region" description="Helical" evidence="13">
    <location>
        <begin position="102"/>
        <end position="127"/>
    </location>
</feature>
<organism evidence="15 16">
    <name type="scientific">Rhododendron griersonianum</name>
    <dbReference type="NCBI Taxonomy" id="479676"/>
    <lineage>
        <taxon>Eukaryota</taxon>
        <taxon>Viridiplantae</taxon>
        <taxon>Streptophyta</taxon>
        <taxon>Embryophyta</taxon>
        <taxon>Tracheophyta</taxon>
        <taxon>Spermatophyta</taxon>
        <taxon>Magnoliopsida</taxon>
        <taxon>eudicotyledons</taxon>
        <taxon>Gunneridae</taxon>
        <taxon>Pentapetalae</taxon>
        <taxon>asterids</taxon>
        <taxon>Ericales</taxon>
        <taxon>Ericaceae</taxon>
        <taxon>Ericoideae</taxon>
        <taxon>Rhodoreae</taxon>
        <taxon>Rhododendron</taxon>
    </lineage>
</organism>
<dbReference type="GO" id="GO:0005524">
    <property type="term" value="F:ATP binding"/>
    <property type="evidence" value="ECO:0007669"/>
    <property type="project" value="UniProtKB-UniRule"/>
</dbReference>
<evidence type="ECO:0000256" key="8">
    <source>
        <dbReference type="ARBA" id="ARBA00022989"/>
    </source>
</evidence>
<name>A0AAV6LP50_9ERIC</name>
<gene>
    <name evidence="15" type="ORF">RHGRI_002315</name>
</gene>
<dbReference type="EMBL" id="JACTNZ010000001">
    <property type="protein sequence ID" value="KAG5566721.1"/>
    <property type="molecule type" value="Genomic_DNA"/>
</dbReference>
<keyword evidence="9 13" id="KW-0472">Membrane</keyword>
<evidence type="ECO:0000256" key="11">
    <source>
        <dbReference type="ARBA" id="ARBA00048679"/>
    </source>
</evidence>
<evidence type="ECO:0000256" key="10">
    <source>
        <dbReference type="ARBA" id="ARBA00047899"/>
    </source>
</evidence>
<keyword evidence="3" id="KW-0723">Serine/threonine-protein kinase</keyword>
<evidence type="ECO:0000256" key="13">
    <source>
        <dbReference type="SAM" id="Phobius"/>
    </source>
</evidence>
<dbReference type="SUPFAM" id="SSF56112">
    <property type="entry name" value="Protein kinase-like (PK-like)"/>
    <property type="match status" value="1"/>
</dbReference>
<feature type="binding site" evidence="12">
    <location>
        <position position="213"/>
    </location>
    <ligand>
        <name>ATP</name>
        <dbReference type="ChEBI" id="CHEBI:30616"/>
    </ligand>
</feature>
<comment type="subcellular location">
    <subcellularLocation>
        <location evidence="1">Cell membrane</location>
        <topology evidence="1">Single-pass membrane protein</topology>
    </subcellularLocation>
</comment>
<dbReference type="GO" id="GO:0005886">
    <property type="term" value="C:plasma membrane"/>
    <property type="evidence" value="ECO:0007669"/>
    <property type="project" value="UniProtKB-SubCell"/>
</dbReference>
<keyword evidence="8 13" id="KW-1133">Transmembrane helix</keyword>
<evidence type="ECO:0000256" key="5">
    <source>
        <dbReference type="ARBA" id="ARBA00022692"/>
    </source>
</evidence>
<dbReference type="Pfam" id="PF07714">
    <property type="entry name" value="PK_Tyr_Ser-Thr"/>
    <property type="match status" value="1"/>
</dbReference>
<comment type="catalytic activity">
    <reaction evidence="11">
        <text>L-seryl-[protein] + ATP = O-phospho-L-seryl-[protein] + ADP + H(+)</text>
        <dbReference type="Rhea" id="RHEA:17989"/>
        <dbReference type="Rhea" id="RHEA-COMP:9863"/>
        <dbReference type="Rhea" id="RHEA-COMP:11604"/>
        <dbReference type="ChEBI" id="CHEBI:15378"/>
        <dbReference type="ChEBI" id="CHEBI:29999"/>
        <dbReference type="ChEBI" id="CHEBI:30616"/>
        <dbReference type="ChEBI" id="CHEBI:83421"/>
        <dbReference type="ChEBI" id="CHEBI:456216"/>
        <dbReference type="EC" id="2.7.11.1"/>
    </reaction>
</comment>
<evidence type="ECO:0000256" key="4">
    <source>
        <dbReference type="ARBA" id="ARBA00022679"/>
    </source>
</evidence>
<dbReference type="Gene3D" id="1.10.510.10">
    <property type="entry name" value="Transferase(Phosphotransferase) domain 1"/>
    <property type="match status" value="1"/>
</dbReference>
<dbReference type="PROSITE" id="PS50011">
    <property type="entry name" value="PROTEIN_KINASE_DOM"/>
    <property type="match status" value="1"/>
</dbReference>
<evidence type="ECO:0000256" key="2">
    <source>
        <dbReference type="ARBA" id="ARBA00012513"/>
    </source>
</evidence>
<proteinExistence type="predicted"/>
<keyword evidence="16" id="KW-1185">Reference proteome</keyword>
<dbReference type="InterPro" id="IPR047117">
    <property type="entry name" value="PERK1-13-like"/>
</dbReference>